<evidence type="ECO:0000313" key="10">
    <source>
        <dbReference type="Proteomes" id="UP000192527"/>
    </source>
</evidence>
<dbReference type="AlphaFoldDB" id="A0A1W5ZUS7"/>
<keyword evidence="3 7" id="KW-0227">DNA damage</keyword>
<feature type="domain" description="DNA replication/recombination mediator RecO N-terminal" evidence="8">
    <location>
        <begin position="1"/>
        <end position="77"/>
    </location>
</feature>
<evidence type="ECO:0000313" key="9">
    <source>
        <dbReference type="EMBL" id="ARI77029.1"/>
    </source>
</evidence>
<gene>
    <name evidence="7" type="primary">recO</name>
    <name evidence="9" type="ORF">HM131_09325</name>
</gene>
<name>A0A1W5ZUS7_9BACI</name>
<keyword evidence="5 7" id="KW-0234">DNA repair</keyword>
<dbReference type="Pfam" id="PF02565">
    <property type="entry name" value="RecO_C"/>
    <property type="match status" value="1"/>
</dbReference>
<evidence type="ECO:0000256" key="5">
    <source>
        <dbReference type="ARBA" id="ARBA00023204"/>
    </source>
</evidence>
<dbReference type="Proteomes" id="UP000192527">
    <property type="component" value="Chromosome"/>
</dbReference>
<dbReference type="Gene3D" id="1.20.1440.120">
    <property type="entry name" value="Recombination protein O, C-terminal domain"/>
    <property type="match status" value="1"/>
</dbReference>
<protein>
    <recommendedName>
        <fullName evidence="2 7">DNA repair protein RecO</fullName>
    </recommendedName>
    <alternativeName>
        <fullName evidence="6 7">Recombination protein O</fullName>
    </alternativeName>
</protein>
<dbReference type="PANTHER" id="PTHR33991">
    <property type="entry name" value="DNA REPAIR PROTEIN RECO"/>
    <property type="match status" value="1"/>
</dbReference>
<keyword evidence="10" id="KW-1185">Reference proteome</keyword>
<dbReference type="RefSeq" id="WP_085029503.1">
    <property type="nucleotide sequence ID" value="NZ_CP020772.1"/>
</dbReference>
<dbReference type="EMBL" id="CP020772">
    <property type="protein sequence ID" value="ARI77029.1"/>
    <property type="molecule type" value="Genomic_DNA"/>
</dbReference>
<evidence type="ECO:0000256" key="1">
    <source>
        <dbReference type="ARBA" id="ARBA00007452"/>
    </source>
</evidence>
<organism evidence="9 10">
    <name type="scientific">Halobacillus mangrovi</name>
    <dbReference type="NCBI Taxonomy" id="402384"/>
    <lineage>
        <taxon>Bacteria</taxon>
        <taxon>Bacillati</taxon>
        <taxon>Bacillota</taxon>
        <taxon>Bacilli</taxon>
        <taxon>Bacillales</taxon>
        <taxon>Bacillaceae</taxon>
        <taxon>Halobacillus</taxon>
    </lineage>
</organism>
<dbReference type="InterPro" id="IPR037278">
    <property type="entry name" value="ARFGAP/RecO"/>
</dbReference>
<dbReference type="NCBIfam" id="TIGR00613">
    <property type="entry name" value="reco"/>
    <property type="match status" value="1"/>
</dbReference>
<dbReference type="InterPro" id="IPR003717">
    <property type="entry name" value="RecO"/>
</dbReference>
<dbReference type="GO" id="GO:0006310">
    <property type="term" value="P:DNA recombination"/>
    <property type="evidence" value="ECO:0007669"/>
    <property type="project" value="UniProtKB-UniRule"/>
</dbReference>
<dbReference type="OrthoDB" id="9797083at2"/>
<dbReference type="PANTHER" id="PTHR33991:SF1">
    <property type="entry name" value="DNA REPAIR PROTEIN RECO"/>
    <property type="match status" value="1"/>
</dbReference>
<dbReference type="GO" id="GO:0006302">
    <property type="term" value="P:double-strand break repair"/>
    <property type="evidence" value="ECO:0007669"/>
    <property type="project" value="TreeGrafter"/>
</dbReference>
<sequence length="249" mass="28669">MLEKIEGIVIRTRDYGETHKIVTLMTREKGKIGVMARGAKKPKSRMSSVTQPFIHGMYLIQTGSGLGSLSQGEMISSLRSIREDIVKTAYASYLAELTDKLIDEKQPDPFVYEQFLQTLLWMNEGKDAEILTLMYELKLFKKAGFAPIVDQCLNCGREEGPFNFSISEGGFLCFRCKHRDPNAFGLSETLAKLLRLFLHIDVKRLGQISMKEQNKKLLRHIIDEYYDRYGGYFIKSKKFLKQIDLFKEE</sequence>
<evidence type="ECO:0000259" key="8">
    <source>
        <dbReference type="Pfam" id="PF11967"/>
    </source>
</evidence>
<keyword evidence="4 7" id="KW-0233">DNA recombination</keyword>
<dbReference type="STRING" id="402384.HM131_09325"/>
<dbReference type="KEGG" id="hmn:HM131_09325"/>
<dbReference type="HAMAP" id="MF_00201">
    <property type="entry name" value="RecO"/>
    <property type="match status" value="1"/>
</dbReference>
<evidence type="ECO:0000256" key="7">
    <source>
        <dbReference type="HAMAP-Rule" id="MF_00201"/>
    </source>
</evidence>
<dbReference type="SUPFAM" id="SSF57863">
    <property type="entry name" value="ArfGap/RecO-like zinc finger"/>
    <property type="match status" value="1"/>
</dbReference>
<dbReference type="GO" id="GO:0043590">
    <property type="term" value="C:bacterial nucleoid"/>
    <property type="evidence" value="ECO:0007669"/>
    <property type="project" value="TreeGrafter"/>
</dbReference>
<dbReference type="Pfam" id="PF11967">
    <property type="entry name" value="RecO_N"/>
    <property type="match status" value="1"/>
</dbReference>
<reference evidence="9 10" key="1">
    <citation type="submission" date="2017-04" db="EMBL/GenBank/DDBJ databases">
        <title>The whole genome sequencing and assembly of Halobacillus mangrovi strain.</title>
        <authorList>
            <person name="Lee S.-J."/>
            <person name="Park M.-K."/>
            <person name="Kim J.-Y."/>
            <person name="Lee Y.-J."/>
            <person name="Yi H."/>
            <person name="Bahn Y.-S."/>
            <person name="Kim J.F."/>
            <person name="Lee D.-W."/>
        </authorList>
    </citation>
    <scope>NUCLEOTIDE SEQUENCE [LARGE SCALE GENOMIC DNA]</scope>
    <source>
        <strain evidence="9 10">KTB 131</strain>
    </source>
</reference>
<evidence type="ECO:0000256" key="4">
    <source>
        <dbReference type="ARBA" id="ARBA00023172"/>
    </source>
</evidence>
<evidence type="ECO:0000256" key="3">
    <source>
        <dbReference type="ARBA" id="ARBA00022763"/>
    </source>
</evidence>
<dbReference type="InterPro" id="IPR012340">
    <property type="entry name" value="NA-bd_OB-fold"/>
</dbReference>
<dbReference type="InterPro" id="IPR042242">
    <property type="entry name" value="RecO_C"/>
</dbReference>
<evidence type="ECO:0000256" key="2">
    <source>
        <dbReference type="ARBA" id="ARBA00021310"/>
    </source>
</evidence>
<proteinExistence type="inferred from homology"/>
<dbReference type="InterPro" id="IPR022572">
    <property type="entry name" value="DNA_rep/recomb_RecO_N"/>
</dbReference>
<comment type="function">
    <text evidence="7">Involved in DNA repair and RecF pathway recombination.</text>
</comment>
<accession>A0A1W5ZUS7</accession>
<dbReference type="SUPFAM" id="SSF50249">
    <property type="entry name" value="Nucleic acid-binding proteins"/>
    <property type="match status" value="1"/>
</dbReference>
<evidence type="ECO:0000256" key="6">
    <source>
        <dbReference type="ARBA" id="ARBA00033409"/>
    </source>
</evidence>
<comment type="similarity">
    <text evidence="1 7">Belongs to the RecO family.</text>
</comment>
<dbReference type="Gene3D" id="2.40.50.140">
    <property type="entry name" value="Nucleic acid-binding proteins"/>
    <property type="match status" value="1"/>
</dbReference>